<dbReference type="EMBL" id="DF967972">
    <property type="protein sequence ID" value="GAP15835.1"/>
    <property type="molecule type" value="Genomic_DNA"/>
</dbReference>
<gene>
    <name evidence="1" type="ORF">LARV_03628</name>
</gene>
<dbReference type="Gene3D" id="1.10.3420.10">
    <property type="entry name" value="putative ntp pyrophosphohydrolase like domain"/>
    <property type="match status" value="1"/>
</dbReference>
<dbReference type="RefSeq" id="WP_075074981.1">
    <property type="nucleotide sequence ID" value="NZ_DF967972.1"/>
</dbReference>
<keyword evidence="2" id="KW-1185">Reference proteome</keyword>
<dbReference type="Pfam" id="PF01503">
    <property type="entry name" value="PRA-PH"/>
    <property type="match status" value="1"/>
</dbReference>
<dbReference type="InterPro" id="IPR021130">
    <property type="entry name" value="PRib-ATP_PPHydrolase-like"/>
</dbReference>
<name>A0A0S7BNZ7_9CHLR</name>
<dbReference type="STRING" id="360412.LARV_03628"/>
<dbReference type="InterPro" id="IPR033653">
    <property type="entry name" value="NTP-PPase_DR2231-like"/>
</dbReference>
<protein>
    <submittedName>
        <fullName evidence="1">Uncharacterized protein conserved in bacteria</fullName>
    </submittedName>
</protein>
<sequence>MKKEIDMVQQFHETYHAYYNQKPTASLPPEVVALRVSLIQEELNEYRTAAEAGDLVEIADALSDLMYVVLGTYLAHGLQDAAEDLFAEVQRSNMSKLDENGLPIFRADGKVLKSKLFSAPDLKTVLEKYSPRRNEKNTAEE</sequence>
<evidence type="ECO:0000313" key="2">
    <source>
        <dbReference type="Proteomes" id="UP000055060"/>
    </source>
</evidence>
<dbReference type="CDD" id="cd11530">
    <property type="entry name" value="NTP-PPase_DR2231_like"/>
    <property type="match status" value="1"/>
</dbReference>
<dbReference type="Proteomes" id="UP000055060">
    <property type="component" value="Unassembled WGS sequence"/>
</dbReference>
<dbReference type="AlphaFoldDB" id="A0A0S7BNZ7"/>
<evidence type="ECO:0000313" key="1">
    <source>
        <dbReference type="EMBL" id="GAP15835.1"/>
    </source>
</evidence>
<reference evidence="1" key="1">
    <citation type="submission" date="2015-07" db="EMBL/GenBank/DDBJ databases">
        <title>Draft Genome Sequences of Anaerolinea thermolimosa IMO-1, Bellilinea caldifistulae GOMI-1, Leptolinea tardivitalis YMTK-2, Levilinea saccharolytica KIBI-1,Longilinea arvoryzae KOME-1, Previously Described as Members of the Anaerolineaceae (Chloroflexi).</title>
        <authorList>
            <person name="Sekiguchi Y."/>
            <person name="Ohashi A."/>
            <person name="Matsuura N."/>
            <person name="Tourlousse M.D."/>
        </authorList>
    </citation>
    <scope>NUCLEOTIDE SEQUENCE [LARGE SCALE GENOMIC DNA]</scope>
    <source>
        <strain evidence="1">KOME-1</strain>
    </source>
</reference>
<accession>A0A0S7BNZ7</accession>
<organism evidence="1">
    <name type="scientific">Longilinea arvoryzae</name>
    <dbReference type="NCBI Taxonomy" id="360412"/>
    <lineage>
        <taxon>Bacteria</taxon>
        <taxon>Bacillati</taxon>
        <taxon>Chloroflexota</taxon>
        <taxon>Anaerolineae</taxon>
        <taxon>Anaerolineales</taxon>
        <taxon>Anaerolineaceae</taxon>
        <taxon>Longilinea</taxon>
    </lineage>
</organism>
<proteinExistence type="predicted"/>
<dbReference type="InterPro" id="IPR023292">
    <property type="entry name" value="NTP_PyroPHydrolase-like_dom_sf"/>
</dbReference>
<dbReference type="OrthoDB" id="9795188at2"/>